<protein>
    <submittedName>
        <fullName evidence="1">Uncharacterized protein</fullName>
    </submittedName>
</protein>
<evidence type="ECO:0000313" key="1">
    <source>
        <dbReference type="EMBL" id="PYE88054.1"/>
    </source>
</evidence>
<reference evidence="1 2" key="1">
    <citation type="submission" date="2018-06" db="EMBL/GenBank/DDBJ databases">
        <title>Genomic Encyclopedia of Type Strains, Phase III (KMG-III): the genomes of soil and plant-associated and newly described type strains.</title>
        <authorList>
            <person name="Whitman W."/>
        </authorList>
    </citation>
    <scope>NUCLEOTIDE SEQUENCE [LARGE SCALE GENOMIC DNA]</scope>
    <source>
        <strain evidence="1 2">ORS 1419</strain>
    </source>
</reference>
<keyword evidence="2" id="KW-1185">Reference proteome</keyword>
<dbReference type="Proteomes" id="UP000247454">
    <property type="component" value="Unassembled WGS sequence"/>
</dbReference>
<dbReference type="RefSeq" id="WP_110751506.1">
    <property type="nucleotide sequence ID" value="NZ_QJTF01000009.1"/>
</dbReference>
<organism evidence="1 2">
    <name type="scientific">Phyllobacterium leguminum</name>
    <dbReference type="NCBI Taxonomy" id="314237"/>
    <lineage>
        <taxon>Bacteria</taxon>
        <taxon>Pseudomonadati</taxon>
        <taxon>Pseudomonadota</taxon>
        <taxon>Alphaproteobacteria</taxon>
        <taxon>Hyphomicrobiales</taxon>
        <taxon>Phyllobacteriaceae</taxon>
        <taxon>Phyllobacterium</taxon>
    </lineage>
</organism>
<accession>A0A318T6S3</accession>
<gene>
    <name evidence="1" type="ORF">C7477_10998</name>
</gene>
<proteinExistence type="predicted"/>
<dbReference type="OrthoDB" id="9886990at2"/>
<dbReference type="AlphaFoldDB" id="A0A318T6S3"/>
<name>A0A318T6S3_9HYPH</name>
<comment type="caution">
    <text evidence="1">The sequence shown here is derived from an EMBL/GenBank/DDBJ whole genome shotgun (WGS) entry which is preliminary data.</text>
</comment>
<sequence length="182" mass="21077">MARKDLSGLTPAELKTYKNKQARLRMKKMREKEKQKRDLAKTSSILTPTSPDVIEFITEIEMLPLAAKVELVAAWEREYKQQLPVEPVAGMLPGEAHADYEARNKRHRDLALAQMLAFDFYTREKAAARKKAYEVRQAAEAARLGITVYQLQHRRKIAKWKAEKEASQRSRELERLARRVST</sequence>
<evidence type="ECO:0000313" key="2">
    <source>
        <dbReference type="Proteomes" id="UP000247454"/>
    </source>
</evidence>
<dbReference type="EMBL" id="QJTF01000009">
    <property type="protein sequence ID" value="PYE88054.1"/>
    <property type="molecule type" value="Genomic_DNA"/>
</dbReference>